<comment type="caution">
    <text evidence="1">The sequence shown here is derived from an EMBL/GenBank/DDBJ whole genome shotgun (WGS) entry which is preliminary data.</text>
</comment>
<dbReference type="Proteomes" id="UP000005837">
    <property type="component" value="Unassembled WGS sequence"/>
</dbReference>
<name>C0DW15_EIKCO</name>
<gene>
    <name evidence="1" type="ORF">EIKCOROL_01561</name>
</gene>
<proteinExistence type="predicted"/>
<dbReference type="EMBL" id="ACEA01000029">
    <property type="protein sequence ID" value="EEG23777.1"/>
    <property type="molecule type" value="Genomic_DNA"/>
</dbReference>
<reference evidence="1 2" key="1">
    <citation type="submission" date="2009-01" db="EMBL/GenBank/DDBJ databases">
        <authorList>
            <person name="Fulton L."/>
            <person name="Clifton S."/>
            <person name="Chinwalla A.T."/>
            <person name="Mitreva M."/>
            <person name="Sodergren E."/>
            <person name="Weinstock G."/>
            <person name="Clifton S."/>
            <person name="Dooling D.J."/>
            <person name="Fulton B."/>
            <person name="Minx P."/>
            <person name="Pepin K.H."/>
            <person name="Johnson M."/>
            <person name="Bhonagiri V."/>
            <person name="Nash W.E."/>
            <person name="Mardis E.R."/>
            <person name="Wilson R.K."/>
        </authorList>
    </citation>
    <scope>NUCLEOTIDE SEQUENCE [LARGE SCALE GENOMIC DNA]</scope>
    <source>
        <strain evidence="1 2">ATCC 23834</strain>
    </source>
</reference>
<evidence type="ECO:0000313" key="1">
    <source>
        <dbReference type="EMBL" id="EEG23777.1"/>
    </source>
</evidence>
<protein>
    <submittedName>
        <fullName evidence="1">Uncharacterized protein</fullName>
    </submittedName>
</protein>
<organism evidence="1 2">
    <name type="scientific">Eikenella corrodens ATCC 23834</name>
    <dbReference type="NCBI Taxonomy" id="546274"/>
    <lineage>
        <taxon>Bacteria</taxon>
        <taxon>Pseudomonadati</taxon>
        <taxon>Pseudomonadota</taxon>
        <taxon>Betaproteobacteria</taxon>
        <taxon>Neisseriales</taxon>
        <taxon>Neisseriaceae</taxon>
        <taxon>Eikenella</taxon>
    </lineage>
</organism>
<sequence length="39" mass="4084">MAGYDTIQPSLVSGETGDFDGTLAVGLSHKSDKYHLDAS</sequence>
<dbReference type="HOGENOM" id="CLU_3308905_0_0_4"/>
<accession>C0DW15</accession>
<evidence type="ECO:0000313" key="2">
    <source>
        <dbReference type="Proteomes" id="UP000005837"/>
    </source>
</evidence>
<dbReference type="AlphaFoldDB" id="C0DW15"/>